<feature type="region of interest" description="Disordered" evidence="1">
    <location>
        <begin position="48"/>
        <end position="74"/>
    </location>
</feature>
<accession>A0A1I4Y7M8</accession>
<evidence type="ECO:0000313" key="2">
    <source>
        <dbReference type="EMBL" id="SFN33510.1"/>
    </source>
</evidence>
<protein>
    <submittedName>
        <fullName evidence="2">Uncharacterized protein</fullName>
    </submittedName>
</protein>
<dbReference type="EMBL" id="FOVF01000015">
    <property type="protein sequence ID" value="SFN33510.1"/>
    <property type="molecule type" value="Genomic_DNA"/>
</dbReference>
<feature type="compositionally biased region" description="Polar residues" evidence="1">
    <location>
        <begin position="63"/>
        <end position="74"/>
    </location>
</feature>
<keyword evidence="3" id="KW-1185">Reference proteome</keyword>
<dbReference type="Proteomes" id="UP000198575">
    <property type="component" value="Unassembled WGS sequence"/>
</dbReference>
<sequence length="74" mass="7942">MISCIFAYAKGAESQSTAVEFVDPMSALFLVKNDRRARDALSAWLAQGRGDARHGHEDGSDPASFSSTPIQRAA</sequence>
<reference evidence="2 3" key="1">
    <citation type="submission" date="2016-10" db="EMBL/GenBank/DDBJ databases">
        <authorList>
            <person name="de Groot N.N."/>
        </authorList>
    </citation>
    <scope>NUCLEOTIDE SEQUENCE [LARGE SCALE GENOMIC DNA]</scope>
    <source>
        <strain evidence="2 3">CGMCC 1.7659</strain>
    </source>
</reference>
<proteinExistence type="predicted"/>
<name>A0A1I4Y7M8_9GAMM</name>
<gene>
    <name evidence="2" type="ORF">SAMN05216289_11534</name>
</gene>
<feature type="compositionally biased region" description="Basic and acidic residues" evidence="1">
    <location>
        <begin position="50"/>
        <end position="59"/>
    </location>
</feature>
<evidence type="ECO:0000256" key="1">
    <source>
        <dbReference type="SAM" id="MobiDB-lite"/>
    </source>
</evidence>
<dbReference type="RefSeq" id="WP_092408006.1">
    <property type="nucleotide sequence ID" value="NZ_FOVF01000015.1"/>
</dbReference>
<dbReference type="AlphaFoldDB" id="A0A1I4Y7M8"/>
<evidence type="ECO:0000313" key="3">
    <source>
        <dbReference type="Proteomes" id="UP000198575"/>
    </source>
</evidence>
<organism evidence="2 3">
    <name type="scientific">Dokdonella immobilis</name>
    <dbReference type="NCBI Taxonomy" id="578942"/>
    <lineage>
        <taxon>Bacteria</taxon>
        <taxon>Pseudomonadati</taxon>
        <taxon>Pseudomonadota</taxon>
        <taxon>Gammaproteobacteria</taxon>
        <taxon>Lysobacterales</taxon>
        <taxon>Rhodanobacteraceae</taxon>
        <taxon>Dokdonella</taxon>
    </lineage>
</organism>